<evidence type="ECO:0000313" key="7">
    <source>
        <dbReference type="Proteomes" id="UP000246702"/>
    </source>
</evidence>
<dbReference type="GO" id="GO:0022627">
    <property type="term" value="C:cytosolic small ribosomal subunit"/>
    <property type="evidence" value="ECO:0007669"/>
    <property type="project" value="TreeGrafter"/>
</dbReference>
<dbReference type="Pfam" id="PF04758">
    <property type="entry name" value="Ribosomal_S30"/>
    <property type="match status" value="1"/>
</dbReference>
<dbReference type="InterPro" id="IPR006846">
    <property type="entry name" value="Ribosomal_eS30"/>
</dbReference>
<comment type="caution">
    <text evidence="6">The sequence shown here is derived from an EMBL/GenBank/DDBJ whole genome shotgun (WGS) entry which is preliminary data.</text>
</comment>
<sequence length="56" mass="6262">MGKVHGSLARAGKVKSATPKVEKQEKQKSPKGRARKRLIYTRRFVNVTLTGGKRKV</sequence>
<protein>
    <recommendedName>
        <fullName evidence="4">40S ribosomal protein S30</fullName>
    </recommendedName>
</protein>
<dbReference type="EMBL" id="MSFK01000008">
    <property type="protein sequence ID" value="PWY91836.1"/>
    <property type="molecule type" value="Genomic_DNA"/>
</dbReference>
<dbReference type="PANTHER" id="PTHR12650">
    <property type="entry name" value="40S RIBOSOMAL PROTEIN S30/UBIQUITIN-LIKE PROTEIN FUBI"/>
    <property type="match status" value="1"/>
</dbReference>
<dbReference type="PANTHER" id="PTHR12650:SF15">
    <property type="entry name" value="RIBOSOMAL PROTEIN S30, ISOFORM A"/>
    <property type="match status" value="1"/>
</dbReference>
<accession>A0A317WZM3</accession>
<proteinExistence type="inferred from homology"/>
<organism evidence="6 7">
    <name type="scientific">Aspergillus sclerotioniger CBS 115572</name>
    <dbReference type="NCBI Taxonomy" id="1450535"/>
    <lineage>
        <taxon>Eukaryota</taxon>
        <taxon>Fungi</taxon>
        <taxon>Dikarya</taxon>
        <taxon>Ascomycota</taxon>
        <taxon>Pezizomycotina</taxon>
        <taxon>Eurotiomycetes</taxon>
        <taxon>Eurotiomycetidae</taxon>
        <taxon>Eurotiales</taxon>
        <taxon>Aspergillaceae</taxon>
        <taxon>Aspergillus</taxon>
        <taxon>Aspergillus subgen. Circumdati</taxon>
    </lineage>
</organism>
<comment type="similarity">
    <text evidence="1 4">Belongs to the eukaryotic ribosomal protein eS30 family.</text>
</comment>
<keyword evidence="3 4" id="KW-0687">Ribonucleoprotein</keyword>
<dbReference type="Proteomes" id="UP000246702">
    <property type="component" value="Unassembled WGS sequence"/>
</dbReference>
<feature type="region of interest" description="Disordered" evidence="5">
    <location>
        <begin position="1"/>
        <end position="36"/>
    </location>
</feature>
<evidence type="ECO:0000256" key="2">
    <source>
        <dbReference type="ARBA" id="ARBA00022980"/>
    </source>
</evidence>
<keyword evidence="7" id="KW-1185">Reference proteome</keyword>
<dbReference type="GO" id="GO:0003735">
    <property type="term" value="F:structural constituent of ribosome"/>
    <property type="evidence" value="ECO:0007669"/>
    <property type="project" value="UniProtKB-UniRule"/>
</dbReference>
<evidence type="ECO:0000256" key="3">
    <source>
        <dbReference type="ARBA" id="ARBA00023274"/>
    </source>
</evidence>
<keyword evidence="2 4" id="KW-0689">Ribosomal protein</keyword>
<evidence type="ECO:0000256" key="4">
    <source>
        <dbReference type="RuleBase" id="RU364011"/>
    </source>
</evidence>
<name>A0A317WZM3_9EURO</name>
<dbReference type="GO" id="GO:0006412">
    <property type="term" value="P:translation"/>
    <property type="evidence" value="ECO:0007669"/>
    <property type="project" value="InterPro"/>
</dbReference>
<dbReference type="AlphaFoldDB" id="A0A317WZM3"/>
<gene>
    <name evidence="6" type="ORF">BO94DRAFT_380965</name>
</gene>
<evidence type="ECO:0000313" key="6">
    <source>
        <dbReference type="EMBL" id="PWY91836.1"/>
    </source>
</evidence>
<dbReference type="OrthoDB" id="199599at2759"/>
<evidence type="ECO:0000256" key="5">
    <source>
        <dbReference type="SAM" id="MobiDB-lite"/>
    </source>
</evidence>
<evidence type="ECO:0000256" key="1">
    <source>
        <dbReference type="ARBA" id="ARBA00008450"/>
    </source>
</evidence>
<dbReference type="STRING" id="1450535.A0A317WZM3"/>
<dbReference type="GeneID" id="37109407"/>
<reference evidence="6 7" key="1">
    <citation type="submission" date="2016-12" db="EMBL/GenBank/DDBJ databases">
        <title>The genomes of Aspergillus section Nigri reveals drivers in fungal speciation.</title>
        <authorList>
            <consortium name="DOE Joint Genome Institute"/>
            <person name="Vesth T.C."/>
            <person name="Nybo J."/>
            <person name="Theobald S."/>
            <person name="Brandl J."/>
            <person name="Frisvad J.C."/>
            <person name="Nielsen K.F."/>
            <person name="Lyhne E.K."/>
            <person name="Kogle M.E."/>
            <person name="Kuo A."/>
            <person name="Riley R."/>
            <person name="Clum A."/>
            <person name="Nolan M."/>
            <person name="Lipzen A."/>
            <person name="Salamov A."/>
            <person name="Henrissat B."/>
            <person name="Wiebenga A."/>
            <person name="De Vries R.P."/>
            <person name="Grigoriev I.V."/>
            <person name="Mortensen U.H."/>
            <person name="Andersen M.R."/>
            <person name="Baker S.E."/>
        </authorList>
    </citation>
    <scope>NUCLEOTIDE SEQUENCE [LARGE SCALE GENOMIC DNA]</scope>
    <source>
        <strain evidence="6 7">CBS 115572</strain>
    </source>
</reference>
<dbReference type="RefSeq" id="XP_025469564.1">
    <property type="nucleotide sequence ID" value="XM_025607264.1"/>
</dbReference>